<keyword evidence="1" id="KW-0732">Signal</keyword>
<dbReference type="KEGG" id="har:HEAR0080"/>
<dbReference type="Proteomes" id="UP000006697">
    <property type="component" value="Chromosome"/>
</dbReference>
<dbReference type="InterPro" id="IPR009045">
    <property type="entry name" value="Zn_M74/Hedgehog-like"/>
</dbReference>
<dbReference type="HOGENOM" id="CLU_066235_3_0_4"/>
<organism evidence="3 4">
    <name type="scientific">Herminiimonas arsenicoxydans</name>
    <dbReference type="NCBI Taxonomy" id="204773"/>
    <lineage>
        <taxon>Bacteria</taxon>
        <taxon>Pseudomonadati</taxon>
        <taxon>Pseudomonadota</taxon>
        <taxon>Betaproteobacteria</taxon>
        <taxon>Burkholderiales</taxon>
        <taxon>Oxalobacteraceae</taxon>
        <taxon>Herminiimonas</taxon>
    </lineage>
</organism>
<feature type="domain" description="Peptidase M15C" evidence="2">
    <location>
        <begin position="143"/>
        <end position="229"/>
    </location>
</feature>
<dbReference type="STRING" id="204773.HEAR0080"/>
<evidence type="ECO:0000313" key="3">
    <source>
        <dbReference type="EMBL" id="CAL60316.1"/>
    </source>
</evidence>
<gene>
    <name evidence="3" type="ordered locus">HEAR0080</name>
</gene>
<name>A4G1C9_HERAR</name>
<dbReference type="EMBL" id="CU207211">
    <property type="protein sequence ID" value="CAL60316.1"/>
    <property type="molecule type" value="Genomic_DNA"/>
</dbReference>
<dbReference type="Pfam" id="PF13539">
    <property type="entry name" value="Peptidase_M15_4"/>
    <property type="match status" value="1"/>
</dbReference>
<protein>
    <recommendedName>
        <fullName evidence="2">Peptidase M15C domain-containing protein</fullName>
    </recommendedName>
</protein>
<proteinExistence type="predicted"/>
<feature type="chain" id="PRO_5002668074" description="Peptidase M15C domain-containing protein" evidence="1">
    <location>
        <begin position="28"/>
        <end position="291"/>
    </location>
</feature>
<dbReference type="AlphaFoldDB" id="A4G1C9"/>
<evidence type="ECO:0000313" key="4">
    <source>
        <dbReference type="Proteomes" id="UP000006697"/>
    </source>
</evidence>
<evidence type="ECO:0000256" key="1">
    <source>
        <dbReference type="SAM" id="SignalP"/>
    </source>
</evidence>
<dbReference type="SUPFAM" id="SSF55166">
    <property type="entry name" value="Hedgehog/DD-peptidase"/>
    <property type="match status" value="1"/>
</dbReference>
<dbReference type="OrthoDB" id="9799970at2"/>
<dbReference type="InterPro" id="IPR039561">
    <property type="entry name" value="Peptidase_M15C"/>
</dbReference>
<dbReference type="Gene3D" id="3.30.1380.10">
    <property type="match status" value="1"/>
</dbReference>
<dbReference type="eggNOG" id="COG2843">
    <property type="taxonomic scope" value="Bacteria"/>
</dbReference>
<accession>A4G1C9</accession>
<keyword evidence="4" id="KW-1185">Reference proteome</keyword>
<reference evidence="3 4" key="1">
    <citation type="journal article" date="2007" name="PLoS Genet.">
        <title>A tale of two oxidation states: bacterial colonization of arsenic-rich environments.</title>
        <authorList>
            <person name="Muller D."/>
            <person name="Medigue C."/>
            <person name="Koechler S."/>
            <person name="Barbe V."/>
            <person name="Barakat M."/>
            <person name="Talla E."/>
            <person name="Bonnefoy V."/>
            <person name="Krin E."/>
            <person name="Arsene-Ploetze F."/>
            <person name="Carapito C."/>
            <person name="Chandler M."/>
            <person name="Cournoyer B."/>
            <person name="Cruveiller S."/>
            <person name="Dossat C."/>
            <person name="Duval S."/>
            <person name="Heymann M."/>
            <person name="Leize E."/>
            <person name="Lieutaud A."/>
            <person name="Lievremont D."/>
            <person name="Makita Y."/>
            <person name="Mangenot S."/>
            <person name="Nitschke W."/>
            <person name="Ortet P."/>
            <person name="Perdrial N."/>
            <person name="Schoepp B."/>
            <person name="Siguier N."/>
            <person name="Simeonova D.D."/>
            <person name="Rouy Z."/>
            <person name="Segurens B."/>
            <person name="Turlin E."/>
            <person name="Vallenet D."/>
            <person name="Van Dorsselaer A."/>
            <person name="Weiss S."/>
            <person name="Weissenbach J."/>
            <person name="Lett M.C."/>
            <person name="Danchin A."/>
            <person name="Bertin P.N."/>
        </authorList>
    </citation>
    <scope>NUCLEOTIDE SEQUENCE [LARGE SCALE GENOMIC DNA]</scope>
    <source>
        <strain evidence="4">ULPAs1</strain>
    </source>
</reference>
<dbReference type="GO" id="GO:0008233">
    <property type="term" value="F:peptidase activity"/>
    <property type="evidence" value="ECO:0007669"/>
    <property type="project" value="InterPro"/>
</dbReference>
<evidence type="ECO:0000259" key="2">
    <source>
        <dbReference type="Pfam" id="PF13539"/>
    </source>
</evidence>
<feature type="signal peptide" evidence="1">
    <location>
        <begin position="1"/>
        <end position="27"/>
    </location>
</feature>
<sequence>MPSLSMSSLFRCAGSCLLMFAAMASHAENARPASIAIAEVDPGMCQAMRDAGVLHKNAPVSCAQLRVVHFSYLGLDGKVHDDGAVMVMAALAEHVQAIFATLQQRKFALAGAQLMQHYRGDDLAAMRANNTSAFNDRAVTNGDAPSLHAYGAAIDINPVQNPFVQFEDAGKASYLPAAGSTYANRLAVRPGKAARKGMAEEVVDVFAEHGFLIWGGDWDAPIDYQHFQISRALARRLAALPVAQAKIVFDEYVKNYRRCAGMKKTSAGPENGGLTKTNAIKAACISAADKP</sequence>